<protein>
    <submittedName>
        <fullName evidence="1">Uncharacterized protein</fullName>
    </submittedName>
</protein>
<dbReference type="Proteomes" id="UP000320707">
    <property type="component" value="Unassembled WGS sequence"/>
</dbReference>
<comment type="caution">
    <text evidence="1">The sequence shown here is derived from an EMBL/GenBank/DDBJ whole genome shotgun (WGS) entry which is preliminary data.</text>
</comment>
<dbReference type="EMBL" id="SRMI01000002">
    <property type="protein sequence ID" value="TVY77352.1"/>
    <property type="molecule type" value="Genomic_DNA"/>
</dbReference>
<sequence>MAIVSSFGPKVDAAAIVQCFVPEGLFTVYLTMAYRLQTHGILKWNTDERLVMGLEGRELAVFLTVLPFVEYDYRLAYLVAQECETGSDALRQTKIQLVAVINSGGINIFDFDDESLGDDTPSPLHHAVNGCTGYSKPLSDQGNMWLALGPWNQLGRSTCSFTQVNMFSKTPLPGVSGLSASANMALCLKADRTWADISSALATCGVETVRKGFTEESELSADECNEIQKHLFKAYVSQLCSCVKQNNTIELLDISSKRTINGFLRWSEYAISFDNIPEDKPAFGVYHSLVRDQTEVNFRDWTMIPGRIVATWVNEFRDRVGQPGLGVESMLRTDGSPRQNYDGIKGEAWEAPDW</sequence>
<reference evidence="1 2" key="1">
    <citation type="journal article" date="2019" name="Microbiol. Resour. Announc.">
        <title>High-quality draft genome sequence of Fusarium oxysporum f. sp. cubense strain 160527, a causal agent of Panama disease.</title>
        <authorList>
            <person name="Asai S."/>
            <person name="Ayukawa Y."/>
            <person name="Gan P."/>
            <person name="Masuda S."/>
            <person name="Komatsu K."/>
            <person name="Shirasu K."/>
            <person name="Arie T."/>
        </authorList>
    </citation>
    <scope>NUCLEOTIDE SEQUENCE [LARGE SCALE GENOMIC DNA]</scope>
    <source>
        <strain evidence="1 2">160527</strain>
    </source>
</reference>
<evidence type="ECO:0000313" key="2">
    <source>
        <dbReference type="Proteomes" id="UP000320707"/>
    </source>
</evidence>
<accession>A0A559LR44</accession>
<name>A0A559LR44_FUSOC</name>
<gene>
    <name evidence="1" type="ORF">Focb16_v007950</name>
</gene>
<organism evidence="1 2">
    <name type="scientific">Fusarium oxysporum f. sp. cubense</name>
    <dbReference type="NCBI Taxonomy" id="61366"/>
    <lineage>
        <taxon>Eukaryota</taxon>
        <taxon>Fungi</taxon>
        <taxon>Dikarya</taxon>
        <taxon>Ascomycota</taxon>
        <taxon>Pezizomycotina</taxon>
        <taxon>Sordariomycetes</taxon>
        <taxon>Hypocreomycetidae</taxon>
        <taxon>Hypocreales</taxon>
        <taxon>Nectriaceae</taxon>
        <taxon>Fusarium</taxon>
        <taxon>Fusarium oxysporum species complex</taxon>
    </lineage>
</organism>
<dbReference type="AlphaFoldDB" id="A0A559LR44"/>
<proteinExistence type="predicted"/>
<evidence type="ECO:0000313" key="1">
    <source>
        <dbReference type="EMBL" id="TVY77352.1"/>
    </source>
</evidence>